<feature type="region of interest" description="Disordered" evidence="1">
    <location>
        <begin position="75"/>
        <end position="100"/>
    </location>
</feature>
<proteinExistence type="predicted"/>
<organism evidence="2 3">
    <name type="scientific">Alistipes finegoldii</name>
    <dbReference type="NCBI Taxonomy" id="214856"/>
    <lineage>
        <taxon>Bacteria</taxon>
        <taxon>Pseudomonadati</taxon>
        <taxon>Bacteroidota</taxon>
        <taxon>Bacteroidia</taxon>
        <taxon>Bacteroidales</taxon>
        <taxon>Rikenellaceae</taxon>
        <taxon>Alistipes</taxon>
    </lineage>
</organism>
<dbReference type="RefSeq" id="WP_237958634.1">
    <property type="nucleotide sequence ID" value="NZ_BAAFKU010000024.1"/>
</dbReference>
<dbReference type="Proteomes" id="UP001181347">
    <property type="component" value="Unassembled WGS sequence"/>
</dbReference>
<comment type="caution">
    <text evidence="2">The sequence shown here is derived from an EMBL/GenBank/DDBJ whole genome shotgun (WGS) entry which is preliminary data.</text>
</comment>
<sequence>MMMDMVEYCHLQCRWGKCMYFWMKNQNFCRKVFDNLPPAPPQTLFPSGMQSFVYFDFQPFASFLDLPLLSAPRACDFPPDGDERPLRGGSGESKAGESGSESGFYAYLWRSA</sequence>
<reference evidence="2" key="1">
    <citation type="submission" date="2023-10" db="EMBL/GenBank/DDBJ databases">
        <title>Genome Sequence of the Bacteria from From Gut Wall in Crohn's Disease.</title>
        <authorList>
            <person name="Rodriguez-Palacios A."/>
        </authorList>
    </citation>
    <scope>NUCLEOTIDE SEQUENCE</scope>
    <source>
        <strain evidence="2">CavFT-hAR58</strain>
    </source>
</reference>
<gene>
    <name evidence="2" type="ORF">RVH17_16010</name>
</gene>
<evidence type="ECO:0000256" key="1">
    <source>
        <dbReference type="SAM" id="MobiDB-lite"/>
    </source>
</evidence>
<dbReference type="AlphaFoldDB" id="A0AAE4LPY4"/>
<name>A0AAE4LPY4_9BACT</name>
<evidence type="ECO:0000313" key="2">
    <source>
        <dbReference type="EMBL" id="MDU0261589.1"/>
    </source>
</evidence>
<dbReference type="EMBL" id="JAWDES010000006">
    <property type="protein sequence ID" value="MDU0261589.1"/>
    <property type="molecule type" value="Genomic_DNA"/>
</dbReference>
<evidence type="ECO:0000313" key="3">
    <source>
        <dbReference type="Proteomes" id="UP001181347"/>
    </source>
</evidence>
<accession>A0AAE4LPY4</accession>
<protein>
    <submittedName>
        <fullName evidence="2">Uncharacterized protein</fullName>
    </submittedName>
</protein>